<dbReference type="RefSeq" id="WP_011075158.1">
    <property type="nucleotide sequence ID" value="NC_004369.1"/>
</dbReference>
<evidence type="ECO:0000313" key="2">
    <source>
        <dbReference type="Proteomes" id="UP000001409"/>
    </source>
</evidence>
<dbReference type="OrthoDB" id="4727201at2"/>
<protein>
    <recommendedName>
        <fullName evidence="3">IrrE N-terminal-like domain-containing protein</fullName>
    </recommendedName>
</protein>
<dbReference type="KEGG" id="cef:CE0822"/>
<reference evidence="1 2" key="1">
    <citation type="journal article" date="2003" name="Genome Res.">
        <title>Comparative complete genome sequence analysis of the amino acid replacements responsible for the thermostability of Corynebacterium efficiens.</title>
        <authorList>
            <person name="Nishio Y."/>
            <person name="Nakamura Y."/>
            <person name="Kawarabayasi Y."/>
            <person name="Usuda Y."/>
            <person name="Kimura E."/>
            <person name="Sugimoto S."/>
            <person name="Matsui K."/>
            <person name="Yamagishi A."/>
            <person name="Kikuchi H."/>
            <person name="Ikeo K."/>
            <person name="Gojobori T."/>
        </authorList>
    </citation>
    <scope>NUCLEOTIDE SEQUENCE [LARGE SCALE GENOMIC DNA]</scope>
    <source>
        <strain evidence="2">DSM 44549 / YS-314 / AJ 12310 / JCM 11189 / NBRC 100395</strain>
    </source>
</reference>
<accession>Q8FRD9</accession>
<evidence type="ECO:0008006" key="3">
    <source>
        <dbReference type="Google" id="ProtNLM"/>
    </source>
</evidence>
<evidence type="ECO:0000313" key="1">
    <source>
        <dbReference type="EMBL" id="BAC17632.1"/>
    </source>
</evidence>
<dbReference type="eggNOG" id="ENOG502ZKU7">
    <property type="taxonomic scope" value="Bacteria"/>
</dbReference>
<name>Q8FRD9_COREF</name>
<dbReference type="Proteomes" id="UP000001409">
    <property type="component" value="Chromosome"/>
</dbReference>
<dbReference type="STRING" id="196164.gene:10741226"/>
<dbReference type="HOGENOM" id="CLU_134881_1_1_11"/>
<organism evidence="1 2">
    <name type="scientific">Corynebacterium efficiens (strain DSM 44549 / YS-314 / AJ 12310 / JCM 11189 / NBRC 100395)</name>
    <dbReference type="NCBI Taxonomy" id="196164"/>
    <lineage>
        <taxon>Bacteria</taxon>
        <taxon>Bacillati</taxon>
        <taxon>Actinomycetota</taxon>
        <taxon>Actinomycetes</taxon>
        <taxon>Mycobacteriales</taxon>
        <taxon>Corynebacteriaceae</taxon>
        <taxon>Corynebacterium</taxon>
    </lineage>
</organism>
<proteinExistence type="predicted"/>
<dbReference type="AlphaFoldDB" id="Q8FRD9"/>
<keyword evidence="2" id="KW-1185">Reference proteome</keyword>
<sequence length="137" mass="15101">MSNIDRRLTELIDAADVELVETGKLGRHLNAVYHPSGKIFVRWGLDAVTRRCAIAHELGHEHYGHDCSTPGAERLADEWAAMKLVTVDDVETAAESCEGQPSAIAAEIGITPHLLSTWMRLHEAGRTSQQWSCLLSE</sequence>
<dbReference type="EMBL" id="BA000035">
    <property type="protein sequence ID" value="BAC17632.1"/>
    <property type="molecule type" value="Genomic_DNA"/>
</dbReference>